<dbReference type="Proteomes" id="UP000188320">
    <property type="component" value="Unassembled WGS sequence"/>
</dbReference>
<dbReference type="NCBIfam" id="TIGR01499">
    <property type="entry name" value="folC"/>
    <property type="match status" value="1"/>
</dbReference>
<dbReference type="Gene3D" id="3.90.190.20">
    <property type="entry name" value="Mur ligase, C-terminal domain"/>
    <property type="match status" value="1"/>
</dbReference>
<evidence type="ECO:0000256" key="7">
    <source>
        <dbReference type="ARBA" id="ARBA00022741"/>
    </source>
</evidence>
<comment type="caution">
    <text evidence="14">The sequence shown here is derived from an EMBL/GenBank/DDBJ whole genome shotgun (WGS) entry which is preliminary data.</text>
</comment>
<dbReference type="EMBL" id="LSSK01001310">
    <property type="protein sequence ID" value="OMH80087.1"/>
    <property type="molecule type" value="Genomic_DNA"/>
</dbReference>
<keyword evidence="15" id="KW-1185">Reference proteome</keyword>
<name>A0A1R1PN17_ZANCU</name>
<keyword evidence="6" id="KW-0479">Metal-binding</keyword>
<dbReference type="GO" id="GO:0004326">
    <property type="term" value="F:tetrahydrofolylpolyglutamate synthase activity"/>
    <property type="evidence" value="ECO:0007669"/>
    <property type="project" value="UniProtKB-EC"/>
</dbReference>
<dbReference type="AlphaFoldDB" id="A0A1R1PN17"/>
<proteinExistence type="inferred from homology"/>
<dbReference type="EMBL" id="LSSK01000678">
    <property type="protein sequence ID" value="OMH82366.1"/>
    <property type="molecule type" value="Genomic_DNA"/>
</dbReference>
<dbReference type="InterPro" id="IPR001645">
    <property type="entry name" value="Folylpolyglutamate_synth"/>
</dbReference>
<evidence type="ECO:0000256" key="9">
    <source>
        <dbReference type="ARBA" id="ARBA00022842"/>
    </source>
</evidence>
<keyword evidence="8" id="KW-0067">ATP-binding</keyword>
<dbReference type="EC" id="6.3.2.17" evidence="3"/>
<sequence length="357" mass="39995">MPSYFRFLTVMAFHVFLREKVDVAVLEVGIGGEYDCTNVITRPIVCGIASIGMDHENILGDSIQKIAWNKSGIMKTGVPVFTIPTQNPSVMKVLAERAEEKKCDLKVVPLLTMSDFTTTKLQGNHQYENASLAVALAFEWLKKVKMVGEGYHMGGGSAAESKYSRLPPWVIDILANTRWPGRSHKFVMDRYKNITWYADGAHTVESIDACLSWYHQQNKDQEKKCVLLFSPAAGRDAGVLIKKLVSCTRDIRFVEVIFTRKITGRPDSKNKNVKVADSLSDLEGLKERWLEAVPDFDPSKISMFTNIQDSIEMITKKYGNPSELKNMKDNENIDVIVTGSLHLVGGVLDVTKTPLIY</sequence>
<dbReference type="InterPro" id="IPR036615">
    <property type="entry name" value="Mur_ligase_C_dom_sf"/>
</dbReference>
<evidence type="ECO:0000256" key="10">
    <source>
        <dbReference type="ARBA" id="ARBA00030592"/>
    </source>
</evidence>
<dbReference type="OrthoDB" id="5212574at2759"/>
<dbReference type="GO" id="GO:0006730">
    <property type="term" value="P:one-carbon metabolic process"/>
    <property type="evidence" value="ECO:0007669"/>
    <property type="project" value="UniProtKB-KW"/>
</dbReference>
<dbReference type="UniPathway" id="UPA00850"/>
<keyword evidence="7" id="KW-0547">Nucleotide-binding</keyword>
<comment type="similarity">
    <text evidence="2">Belongs to the folylpolyglutamate synthase family.</text>
</comment>
<dbReference type="GO" id="GO:0005739">
    <property type="term" value="C:mitochondrion"/>
    <property type="evidence" value="ECO:0007669"/>
    <property type="project" value="TreeGrafter"/>
</dbReference>
<dbReference type="SUPFAM" id="SSF53623">
    <property type="entry name" value="MurD-like peptide ligases, catalytic domain"/>
    <property type="match status" value="1"/>
</dbReference>
<evidence type="ECO:0000256" key="8">
    <source>
        <dbReference type="ARBA" id="ARBA00022840"/>
    </source>
</evidence>
<evidence type="ECO:0000256" key="12">
    <source>
        <dbReference type="ARBA" id="ARBA00047493"/>
    </source>
</evidence>
<dbReference type="PROSITE" id="PS01012">
    <property type="entry name" value="FOLYLPOLYGLU_SYNT_2"/>
    <property type="match status" value="1"/>
</dbReference>
<evidence type="ECO:0000256" key="11">
    <source>
        <dbReference type="ARBA" id="ARBA00030876"/>
    </source>
</evidence>
<dbReference type="GO" id="GO:0005524">
    <property type="term" value="F:ATP binding"/>
    <property type="evidence" value="ECO:0007669"/>
    <property type="project" value="UniProtKB-KW"/>
</dbReference>
<reference evidence="15" key="2">
    <citation type="submission" date="2017-01" db="EMBL/GenBank/DDBJ databases">
        <authorList>
            <person name="Wang Y."/>
            <person name="White M."/>
            <person name="Kvist S."/>
            <person name="Moncalvo J.-M."/>
        </authorList>
    </citation>
    <scope>NUCLEOTIDE SEQUENCE [LARGE SCALE GENOMIC DNA]</scope>
    <source>
        <strain evidence="15">COL-18-3</strain>
    </source>
</reference>
<protein>
    <recommendedName>
        <fullName evidence="3">tetrahydrofolate synthase</fullName>
        <ecNumber evidence="3">6.3.2.17</ecNumber>
    </recommendedName>
    <alternativeName>
        <fullName evidence="11">Folylpoly-gamma-glutamate synthetase</fullName>
    </alternativeName>
    <alternativeName>
        <fullName evidence="10">Tetrahydrofolylpolyglutamate synthase</fullName>
    </alternativeName>
</protein>
<dbReference type="PANTHER" id="PTHR11136">
    <property type="entry name" value="FOLYLPOLYGLUTAMATE SYNTHASE-RELATED"/>
    <property type="match status" value="1"/>
</dbReference>
<keyword evidence="9" id="KW-0460">Magnesium</keyword>
<dbReference type="SUPFAM" id="SSF53244">
    <property type="entry name" value="MurD-like peptide ligases, peptide-binding domain"/>
    <property type="match status" value="1"/>
</dbReference>
<evidence type="ECO:0000256" key="5">
    <source>
        <dbReference type="ARBA" id="ARBA00022598"/>
    </source>
</evidence>
<dbReference type="InterPro" id="IPR018109">
    <property type="entry name" value="Folylpolyglutamate_synth_CS"/>
</dbReference>
<accession>A0A1R1PN17</accession>
<gene>
    <name evidence="14" type="ORF">AX774_g4142</name>
    <name evidence="13" type="ORF">AX774_g6473</name>
</gene>
<evidence type="ECO:0000313" key="14">
    <source>
        <dbReference type="EMBL" id="OMH82366.1"/>
    </source>
</evidence>
<reference evidence="14" key="1">
    <citation type="submission" date="2017-01" db="EMBL/GenBank/DDBJ databases">
        <authorList>
            <person name="Mah S.A."/>
            <person name="Swanson W.J."/>
            <person name="Moy G.W."/>
            <person name="Vacquier V.D."/>
        </authorList>
    </citation>
    <scope>NUCLEOTIDE SEQUENCE [LARGE SCALE GENOMIC DNA]</scope>
    <source>
        <strain evidence="14">COL-18-3</strain>
    </source>
</reference>
<evidence type="ECO:0000256" key="3">
    <source>
        <dbReference type="ARBA" id="ARBA00013025"/>
    </source>
</evidence>
<evidence type="ECO:0000313" key="15">
    <source>
        <dbReference type="Proteomes" id="UP000188320"/>
    </source>
</evidence>
<organism evidence="14 15">
    <name type="scientific">Zancudomyces culisetae</name>
    <name type="common">Gut fungus</name>
    <name type="synonym">Smittium culisetae</name>
    <dbReference type="NCBI Taxonomy" id="1213189"/>
    <lineage>
        <taxon>Eukaryota</taxon>
        <taxon>Fungi</taxon>
        <taxon>Fungi incertae sedis</taxon>
        <taxon>Zoopagomycota</taxon>
        <taxon>Kickxellomycotina</taxon>
        <taxon>Harpellomycetes</taxon>
        <taxon>Harpellales</taxon>
        <taxon>Legeriomycetaceae</taxon>
        <taxon>Zancudomyces</taxon>
    </lineage>
</organism>
<evidence type="ECO:0000313" key="13">
    <source>
        <dbReference type="EMBL" id="OMH80087.1"/>
    </source>
</evidence>
<comment type="pathway">
    <text evidence="1">Cofactor biosynthesis; tetrahydrofolylpolyglutamate biosynthesis.</text>
</comment>
<dbReference type="InterPro" id="IPR036565">
    <property type="entry name" value="Mur-like_cat_sf"/>
</dbReference>
<comment type="catalytic activity">
    <reaction evidence="12">
        <text>(6S)-5,6,7,8-tetrahydrofolyl-(gamma-L-Glu)(n) + L-glutamate + ATP = (6S)-5,6,7,8-tetrahydrofolyl-(gamma-L-Glu)(n+1) + ADP + phosphate + H(+)</text>
        <dbReference type="Rhea" id="RHEA:10580"/>
        <dbReference type="Rhea" id="RHEA-COMP:14738"/>
        <dbReference type="Rhea" id="RHEA-COMP:14740"/>
        <dbReference type="ChEBI" id="CHEBI:15378"/>
        <dbReference type="ChEBI" id="CHEBI:29985"/>
        <dbReference type="ChEBI" id="CHEBI:30616"/>
        <dbReference type="ChEBI" id="CHEBI:43474"/>
        <dbReference type="ChEBI" id="CHEBI:141005"/>
        <dbReference type="ChEBI" id="CHEBI:456216"/>
        <dbReference type="EC" id="6.3.2.17"/>
    </reaction>
</comment>
<dbReference type="PANTHER" id="PTHR11136:SF5">
    <property type="entry name" value="FOLYLPOLYGLUTAMATE SYNTHASE, MITOCHONDRIAL"/>
    <property type="match status" value="1"/>
</dbReference>
<keyword evidence="5" id="KW-0436">Ligase</keyword>
<evidence type="ECO:0000256" key="1">
    <source>
        <dbReference type="ARBA" id="ARBA00005150"/>
    </source>
</evidence>
<evidence type="ECO:0000256" key="6">
    <source>
        <dbReference type="ARBA" id="ARBA00022723"/>
    </source>
</evidence>
<keyword evidence="4" id="KW-0554">One-carbon metabolism</keyword>
<evidence type="ECO:0000256" key="4">
    <source>
        <dbReference type="ARBA" id="ARBA00022563"/>
    </source>
</evidence>
<dbReference type="Gene3D" id="3.40.1190.10">
    <property type="entry name" value="Mur-like, catalytic domain"/>
    <property type="match status" value="1"/>
</dbReference>
<dbReference type="GO" id="GO:0046872">
    <property type="term" value="F:metal ion binding"/>
    <property type="evidence" value="ECO:0007669"/>
    <property type="project" value="UniProtKB-KW"/>
</dbReference>
<dbReference type="GO" id="GO:0005829">
    <property type="term" value="C:cytosol"/>
    <property type="evidence" value="ECO:0007669"/>
    <property type="project" value="TreeGrafter"/>
</dbReference>
<evidence type="ECO:0000256" key="2">
    <source>
        <dbReference type="ARBA" id="ARBA00008276"/>
    </source>
</evidence>